<name>C4IZN6_MAIZE</name>
<accession>C4IZN6</accession>
<proteinExistence type="evidence at transcript level"/>
<reference evidence="2" key="1">
    <citation type="journal article" date="2009" name="PLoS Genet.">
        <title>Sequencing, mapping, and analysis of 27,455 maize full-length cDNAs.</title>
        <authorList>
            <person name="Soderlund C."/>
            <person name="Descour A."/>
            <person name="Kudrna D."/>
            <person name="Bomhoff M."/>
            <person name="Boyd L."/>
            <person name="Currie J."/>
            <person name="Angelova A."/>
            <person name="Collura K."/>
            <person name="Wissotski M."/>
            <person name="Ashley E."/>
            <person name="Morrow D."/>
            <person name="Fernandes J."/>
            <person name="Walbot V."/>
            <person name="Yu Y."/>
        </authorList>
    </citation>
    <scope>NUCLEOTIDE SEQUENCE</scope>
    <source>
        <strain evidence="2">B73</strain>
    </source>
</reference>
<protein>
    <submittedName>
        <fullName evidence="2">Uncharacterized protein</fullName>
    </submittedName>
</protein>
<dbReference type="AlphaFoldDB" id="C4IZN6"/>
<feature type="transmembrane region" description="Helical" evidence="1">
    <location>
        <begin position="20"/>
        <end position="38"/>
    </location>
</feature>
<keyword evidence="1" id="KW-0812">Transmembrane</keyword>
<keyword evidence="1" id="KW-0472">Membrane</keyword>
<feature type="transmembrane region" description="Helical" evidence="1">
    <location>
        <begin position="74"/>
        <end position="91"/>
    </location>
</feature>
<evidence type="ECO:0000313" key="2">
    <source>
        <dbReference type="EMBL" id="ACR34386.1"/>
    </source>
</evidence>
<keyword evidence="1" id="KW-1133">Transmembrane helix</keyword>
<organism evidence="2">
    <name type="scientific">Zea mays</name>
    <name type="common">Maize</name>
    <dbReference type="NCBI Taxonomy" id="4577"/>
    <lineage>
        <taxon>Eukaryota</taxon>
        <taxon>Viridiplantae</taxon>
        <taxon>Streptophyta</taxon>
        <taxon>Embryophyta</taxon>
        <taxon>Tracheophyta</taxon>
        <taxon>Spermatophyta</taxon>
        <taxon>Magnoliopsida</taxon>
        <taxon>Liliopsida</taxon>
        <taxon>Poales</taxon>
        <taxon>Poaceae</taxon>
        <taxon>PACMAD clade</taxon>
        <taxon>Panicoideae</taxon>
        <taxon>Andropogonodae</taxon>
        <taxon>Andropogoneae</taxon>
        <taxon>Tripsacinae</taxon>
        <taxon>Zea</taxon>
    </lineage>
</organism>
<reference evidence="2" key="2">
    <citation type="submission" date="2012-06" db="EMBL/GenBank/DDBJ databases">
        <authorList>
            <person name="Yu Y."/>
            <person name="Currie J."/>
            <person name="Lomeli R."/>
            <person name="Angelova A."/>
            <person name="Collura K."/>
            <person name="Wissotski M."/>
            <person name="Campos D."/>
            <person name="Kudrna D."/>
            <person name="Golser W."/>
            <person name="Ashely E."/>
            <person name="Descour A."/>
            <person name="Fernandes J."/>
            <person name="Soderlund C."/>
            <person name="Walbot V."/>
        </authorList>
    </citation>
    <scope>NUCLEOTIDE SEQUENCE</scope>
    <source>
        <strain evidence="2">B73</strain>
    </source>
</reference>
<evidence type="ECO:0000256" key="1">
    <source>
        <dbReference type="SAM" id="Phobius"/>
    </source>
</evidence>
<sequence length="93" mass="9784">MCVSRCVCSIHEEEEGGGRALALGVLVTTSLGGGLLAVRTGDLDGLLDDLRLERHPDLLVEAAAVHVDEDDGDILVAGLAACMMGFARIRIIR</sequence>
<dbReference type="EMBL" id="BT084033">
    <property type="protein sequence ID" value="ACR34386.1"/>
    <property type="molecule type" value="mRNA"/>
</dbReference>